<feature type="domain" description="Glycosyltransferase 2-like" evidence="5">
    <location>
        <begin position="7"/>
        <end position="138"/>
    </location>
</feature>
<dbReference type="AlphaFoldDB" id="A0A2G3E3P4"/>
<comment type="pathway">
    <text evidence="1">Cell wall biogenesis; cell wall polysaccharide biosynthesis.</text>
</comment>
<dbReference type="GO" id="GO:0016757">
    <property type="term" value="F:glycosyltransferase activity"/>
    <property type="evidence" value="ECO:0007669"/>
    <property type="project" value="UniProtKB-KW"/>
</dbReference>
<evidence type="ECO:0000256" key="4">
    <source>
        <dbReference type="ARBA" id="ARBA00022679"/>
    </source>
</evidence>
<evidence type="ECO:0000313" key="6">
    <source>
        <dbReference type="EMBL" id="PHU37917.1"/>
    </source>
</evidence>
<name>A0A2G3E3P4_9FIRM</name>
<protein>
    <recommendedName>
        <fullName evidence="5">Glycosyltransferase 2-like domain-containing protein</fullName>
    </recommendedName>
</protein>
<keyword evidence="3" id="KW-0328">Glycosyltransferase</keyword>
<keyword evidence="7" id="KW-1185">Reference proteome</keyword>
<organism evidence="6 7">
    <name type="scientific">Agathobacter ruminis</name>
    <dbReference type="NCBI Taxonomy" id="1712665"/>
    <lineage>
        <taxon>Bacteria</taxon>
        <taxon>Bacillati</taxon>
        <taxon>Bacillota</taxon>
        <taxon>Clostridia</taxon>
        <taxon>Lachnospirales</taxon>
        <taxon>Lachnospiraceae</taxon>
        <taxon>Agathobacter</taxon>
    </lineage>
</organism>
<comment type="caution">
    <text evidence="6">The sequence shown here is derived from an EMBL/GenBank/DDBJ whole genome shotgun (WGS) entry which is preliminary data.</text>
</comment>
<dbReference type="Proteomes" id="UP000224563">
    <property type="component" value="Unassembled WGS sequence"/>
</dbReference>
<keyword evidence="4" id="KW-0808">Transferase</keyword>
<gene>
    <name evidence="6" type="ORF">CSX02_05415</name>
</gene>
<evidence type="ECO:0000256" key="1">
    <source>
        <dbReference type="ARBA" id="ARBA00004776"/>
    </source>
</evidence>
<reference evidence="6 7" key="1">
    <citation type="submission" date="2017-10" db="EMBL/GenBank/DDBJ databases">
        <title>Resolving the taxonomy of Roseburia spp., Eubacterium rectale and Agathobacter spp. through phylogenomic analysis.</title>
        <authorList>
            <person name="Sheridan P.O."/>
            <person name="Walker A.W."/>
            <person name="Duncan S.H."/>
            <person name="Scott K.P."/>
            <person name="Toole P.W.O."/>
            <person name="Luis P."/>
            <person name="Flint H.J."/>
        </authorList>
    </citation>
    <scope>NUCLEOTIDE SEQUENCE [LARGE SCALE GENOMIC DNA]</scope>
    <source>
        <strain evidence="6 7">JK623</strain>
    </source>
</reference>
<dbReference type="SUPFAM" id="SSF53448">
    <property type="entry name" value="Nucleotide-diphospho-sugar transferases"/>
    <property type="match status" value="1"/>
</dbReference>
<evidence type="ECO:0000256" key="2">
    <source>
        <dbReference type="ARBA" id="ARBA00006739"/>
    </source>
</evidence>
<sequence length="280" mass="30914">MARTGVVLYHHNGSKKVIEAVRAVLKSMDADDHIYLVDDASTDDSVERIIEAFAEVEPMTLIQNEQYFGPAAGRNIGLYEAQTSGCEYYFCLDSSVCIAPDCLNRLVGGLQSDEELGIVAPQLGSGCGYLIDWKRFQMASVLLTDSQMAGDAVYVDAVSGNAMMISAALVETIGGFPEEYEHAWYDMELCIRATMHGKQVAVYPPAKAVMAETVLPDQYVDWCNWLSFFFAHTPNGMLDDFANAIRKWLDSLSGEQQELAHSAYQKVFEAQKNKSEGEGD</sequence>
<evidence type="ECO:0000256" key="3">
    <source>
        <dbReference type="ARBA" id="ARBA00022676"/>
    </source>
</evidence>
<dbReference type="InterPro" id="IPR001173">
    <property type="entry name" value="Glyco_trans_2-like"/>
</dbReference>
<comment type="similarity">
    <text evidence="2">Belongs to the glycosyltransferase 2 family.</text>
</comment>
<dbReference type="EMBL" id="PDYG01000023">
    <property type="protein sequence ID" value="PHU37917.1"/>
    <property type="molecule type" value="Genomic_DNA"/>
</dbReference>
<evidence type="ECO:0000313" key="7">
    <source>
        <dbReference type="Proteomes" id="UP000224563"/>
    </source>
</evidence>
<dbReference type="PANTHER" id="PTHR43179">
    <property type="entry name" value="RHAMNOSYLTRANSFERASE WBBL"/>
    <property type="match status" value="1"/>
</dbReference>
<evidence type="ECO:0000259" key="5">
    <source>
        <dbReference type="Pfam" id="PF00535"/>
    </source>
</evidence>
<dbReference type="PANTHER" id="PTHR43179:SF12">
    <property type="entry name" value="GALACTOFURANOSYLTRANSFERASE GLFT2"/>
    <property type="match status" value="1"/>
</dbReference>
<proteinExistence type="inferred from homology"/>
<dbReference type="Pfam" id="PF00535">
    <property type="entry name" value="Glycos_transf_2"/>
    <property type="match status" value="1"/>
</dbReference>
<dbReference type="RefSeq" id="WP_099385911.1">
    <property type="nucleotide sequence ID" value="NZ_JANSWH010000094.1"/>
</dbReference>
<reference evidence="6 7" key="2">
    <citation type="submission" date="2017-10" db="EMBL/GenBank/DDBJ databases">
        <authorList>
            <person name="Banno H."/>
            <person name="Chua N.-H."/>
        </authorList>
    </citation>
    <scope>NUCLEOTIDE SEQUENCE [LARGE SCALE GENOMIC DNA]</scope>
    <source>
        <strain evidence="6 7">JK623</strain>
    </source>
</reference>
<dbReference type="Gene3D" id="3.90.550.10">
    <property type="entry name" value="Spore Coat Polysaccharide Biosynthesis Protein SpsA, Chain A"/>
    <property type="match status" value="1"/>
</dbReference>
<dbReference type="InterPro" id="IPR029044">
    <property type="entry name" value="Nucleotide-diphossugar_trans"/>
</dbReference>
<accession>A0A2G3E3P4</accession>